<reference evidence="13 14" key="1">
    <citation type="submission" date="2017-06" db="EMBL/GenBank/DDBJ databases">
        <authorList>
            <person name="Kim H.J."/>
            <person name="Triplett B.A."/>
        </authorList>
    </citation>
    <scope>NUCLEOTIDE SEQUENCE [LARGE SCALE GENOMIC DNA]</scope>
    <source>
        <strain evidence="13 14">U15</strain>
    </source>
</reference>
<keyword evidence="3" id="KW-0813">Transport</keyword>
<name>A0A239LA82_9BURK</name>
<evidence type="ECO:0000259" key="12">
    <source>
        <dbReference type="Pfam" id="PF13609"/>
    </source>
</evidence>
<dbReference type="InterPro" id="IPR002299">
    <property type="entry name" value="Porin_Neis"/>
</dbReference>
<dbReference type="PRINTS" id="PR00182">
    <property type="entry name" value="ECOLNEIPORIN"/>
</dbReference>
<dbReference type="Proteomes" id="UP000198284">
    <property type="component" value="Unassembled WGS sequence"/>
</dbReference>
<dbReference type="RefSeq" id="WP_089401314.1">
    <property type="nucleotide sequence ID" value="NZ_FZOT01000020.1"/>
</dbReference>
<organism evidence="13 14">
    <name type="scientific">Noviherbaspirillum humi</name>
    <dbReference type="NCBI Taxonomy" id="1688639"/>
    <lineage>
        <taxon>Bacteria</taxon>
        <taxon>Pseudomonadati</taxon>
        <taxon>Pseudomonadota</taxon>
        <taxon>Betaproteobacteria</taxon>
        <taxon>Burkholderiales</taxon>
        <taxon>Oxalobacteraceae</taxon>
        <taxon>Noviherbaspirillum</taxon>
    </lineage>
</organism>
<dbReference type="InterPro" id="IPR001702">
    <property type="entry name" value="Porin_Gram-ve"/>
</dbReference>
<keyword evidence="6 11" id="KW-0732">Signal</keyword>
<dbReference type="PANTHER" id="PTHR34501">
    <property type="entry name" value="PROTEIN YDDL-RELATED"/>
    <property type="match status" value="1"/>
</dbReference>
<keyword evidence="5" id="KW-0812">Transmembrane</keyword>
<evidence type="ECO:0000313" key="13">
    <source>
        <dbReference type="EMBL" id="SNT26763.1"/>
    </source>
</evidence>
<comment type="subunit">
    <text evidence="2">Homotrimer.</text>
</comment>
<evidence type="ECO:0000256" key="3">
    <source>
        <dbReference type="ARBA" id="ARBA00022448"/>
    </source>
</evidence>
<keyword evidence="9" id="KW-0472">Membrane</keyword>
<dbReference type="GO" id="GO:0046930">
    <property type="term" value="C:pore complex"/>
    <property type="evidence" value="ECO:0007669"/>
    <property type="project" value="UniProtKB-KW"/>
</dbReference>
<dbReference type="CDD" id="cd00342">
    <property type="entry name" value="gram_neg_porins"/>
    <property type="match status" value="1"/>
</dbReference>
<evidence type="ECO:0000256" key="1">
    <source>
        <dbReference type="ARBA" id="ARBA00004571"/>
    </source>
</evidence>
<evidence type="ECO:0000256" key="4">
    <source>
        <dbReference type="ARBA" id="ARBA00022452"/>
    </source>
</evidence>
<evidence type="ECO:0000256" key="8">
    <source>
        <dbReference type="ARBA" id="ARBA00023114"/>
    </source>
</evidence>
<feature type="domain" description="Porin" evidence="12">
    <location>
        <begin position="7"/>
        <end position="335"/>
    </location>
</feature>
<accession>A0A239LA82</accession>
<keyword evidence="8" id="KW-0626">Porin</keyword>
<evidence type="ECO:0000256" key="7">
    <source>
        <dbReference type="ARBA" id="ARBA00023065"/>
    </source>
</evidence>
<dbReference type="OrthoDB" id="5293374at2"/>
<keyword evidence="4" id="KW-1134">Transmembrane beta strand</keyword>
<dbReference type="PRINTS" id="PR00184">
    <property type="entry name" value="NEISSPPORIN"/>
</dbReference>
<evidence type="ECO:0000256" key="5">
    <source>
        <dbReference type="ARBA" id="ARBA00022692"/>
    </source>
</evidence>
<feature type="signal peptide" evidence="11">
    <location>
        <begin position="1"/>
        <end position="20"/>
    </location>
</feature>
<dbReference type="GO" id="GO:0015288">
    <property type="term" value="F:porin activity"/>
    <property type="evidence" value="ECO:0007669"/>
    <property type="project" value="UniProtKB-KW"/>
</dbReference>
<dbReference type="EMBL" id="FZOT01000020">
    <property type="protein sequence ID" value="SNT26763.1"/>
    <property type="molecule type" value="Genomic_DNA"/>
</dbReference>
<evidence type="ECO:0000256" key="2">
    <source>
        <dbReference type="ARBA" id="ARBA00011233"/>
    </source>
</evidence>
<dbReference type="GO" id="GO:0034220">
    <property type="term" value="P:monoatomic ion transmembrane transport"/>
    <property type="evidence" value="ECO:0007669"/>
    <property type="project" value="InterPro"/>
</dbReference>
<evidence type="ECO:0000313" key="14">
    <source>
        <dbReference type="Proteomes" id="UP000198284"/>
    </source>
</evidence>
<sequence>MKKSLLALAVLGAFAGAANAQTSVSIYGIADVGVKFDNGGSTAGRQWSLASGQQSGSRIGFRGTEDLGGGLSAVFTLENGFNIDDGTLGNGGRLFGRQAWVGLDSKALGSIKFGRQYSSVYNALLAIDPFGINMSGDAQAAYGYGIGKLDPIARSDNTITYATPNFGGFTALLGYKLGEQAGAFNAGSSKFVGLGYAAGPLNVQLAYQDTNALGLAVTGGLATVTNAIGLSAAGTGAVGAKVKNTFAGATYDFGVAKAHLAFGDTKLQGTADSTIRNYMLGVSAPIGADSVFASWNRVDLRDVANGKANQYAVGYSHPLSKRTNLYASVGYTRNDSGVRLNAATNGTSDRTALVGVRHAF</sequence>
<evidence type="ECO:0000256" key="10">
    <source>
        <dbReference type="ARBA" id="ARBA00023237"/>
    </source>
</evidence>
<dbReference type="Pfam" id="PF13609">
    <property type="entry name" value="Porin_4"/>
    <property type="match status" value="1"/>
</dbReference>
<dbReference type="SUPFAM" id="SSF56935">
    <property type="entry name" value="Porins"/>
    <property type="match status" value="1"/>
</dbReference>
<dbReference type="GO" id="GO:0009279">
    <property type="term" value="C:cell outer membrane"/>
    <property type="evidence" value="ECO:0007669"/>
    <property type="project" value="UniProtKB-SubCell"/>
</dbReference>
<feature type="chain" id="PRO_5012489602" evidence="11">
    <location>
        <begin position="21"/>
        <end position="360"/>
    </location>
</feature>
<dbReference type="PANTHER" id="PTHR34501:SF9">
    <property type="entry name" value="MAJOR OUTER MEMBRANE PROTEIN P.IA"/>
    <property type="match status" value="1"/>
</dbReference>
<evidence type="ECO:0000256" key="6">
    <source>
        <dbReference type="ARBA" id="ARBA00022729"/>
    </source>
</evidence>
<keyword evidence="7" id="KW-0406">Ion transport</keyword>
<evidence type="ECO:0000256" key="11">
    <source>
        <dbReference type="SAM" id="SignalP"/>
    </source>
</evidence>
<keyword evidence="14" id="KW-1185">Reference proteome</keyword>
<dbReference type="AlphaFoldDB" id="A0A239LA82"/>
<comment type="subcellular location">
    <subcellularLocation>
        <location evidence="1">Cell outer membrane</location>
        <topology evidence="1">Multi-pass membrane protein</topology>
    </subcellularLocation>
</comment>
<proteinExistence type="predicted"/>
<gene>
    <name evidence="13" type="ORF">SAMN06265795_12042</name>
</gene>
<dbReference type="InterPro" id="IPR033900">
    <property type="entry name" value="Gram_neg_porin_domain"/>
</dbReference>
<keyword evidence="10" id="KW-0998">Cell outer membrane</keyword>
<protein>
    <submittedName>
        <fullName evidence="13">Outer membrane protein (Porin)</fullName>
    </submittedName>
</protein>
<dbReference type="Gene3D" id="2.40.160.10">
    <property type="entry name" value="Porin"/>
    <property type="match status" value="1"/>
</dbReference>
<dbReference type="InterPro" id="IPR023614">
    <property type="entry name" value="Porin_dom_sf"/>
</dbReference>
<dbReference type="InterPro" id="IPR050298">
    <property type="entry name" value="Gram-neg_bact_OMP"/>
</dbReference>
<evidence type="ECO:0000256" key="9">
    <source>
        <dbReference type="ARBA" id="ARBA00023136"/>
    </source>
</evidence>